<evidence type="ECO:0000313" key="13">
    <source>
        <dbReference type="Proteomes" id="UP001431783"/>
    </source>
</evidence>
<protein>
    <recommendedName>
        <fullName evidence="11">G-protein coupled receptors family 1 profile domain-containing protein</fullName>
    </recommendedName>
</protein>
<reference evidence="12 13" key="1">
    <citation type="submission" date="2023-03" db="EMBL/GenBank/DDBJ databases">
        <title>Genome insight into feeding habits of ladybird beetles.</title>
        <authorList>
            <person name="Li H.-S."/>
            <person name="Huang Y.-H."/>
            <person name="Pang H."/>
        </authorList>
    </citation>
    <scope>NUCLEOTIDE SEQUENCE [LARGE SCALE GENOMIC DNA]</scope>
    <source>
        <strain evidence="12">SYSU_2023b</strain>
        <tissue evidence="12">Whole body</tissue>
    </source>
</reference>
<evidence type="ECO:0000256" key="1">
    <source>
        <dbReference type="ARBA" id="ARBA00004141"/>
    </source>
</evidence>
<evidence type="ECO:0000256" key="4">
    <source>
        <dbReference type="ARBA" id="ARBA00022989"/>
    </source>
</evidence>
<sequence length="402" mass="45745">MVLFQIELIFCDKGLEFVVRQLYCLSSLLFCSDTPRVKRLTGKAVPFVELTVAHASVLTILAISFERYYAICKPLKAGYICTKARASLICLFAWIVAAVFTSPTIGIAEYKHVEFGGTLVPVCHTLANTFWPATYFLGCILIFFLIPLIALIVLYCIIARNLMTNAAALATNKHIDNYSIRARRQVILMLGTVVLSFFLCLIPFRVLTIWIILVPSEYVLHFGIERYYNLLYFCRILVYLNSAINPILYNLMSSKFRSGFIICSDSRRLRFRRARNGTFSTTANSCRSSTFRNSHDGYKVSYRPSRNNSLLIKNCSESPDSTKSTDSPCHILRENSLKNADNMRRGNNCIDEEIENENSDNDIRKDSLSSNVFTEAVIICHETPRRIFHSFEGNSRNEILSI</sequence>
<feature type="transmembrane region" description="Helical" evidence="10">
    <location>
        <begin position="86"/>
        <end position="108"/>
    </location>
</feature>
<evidence type="ECO:0000256" key="6">
    <source>
        <dbReference type="ARBA" id="ARBA00023136"/>
    </source>
</evidence>
<dbReference type="InterPro" id="IPR000276">
    <property type="entry name" value="GPCR_Rhodpsn"/>
</dbReference>
<keyword evidence="6 10" id="KW-0472">Membrane</keyword>
<dbReference type="Gene3D" id="1.20.1070.10">
    <property type="entry name" value="Rhodopsin 7-helix transmembrane proteins"/>
    <property type="match status" value="1"/>
</dbReference>
<dbReference type="PROSITE" id="PS50262">
    <property type="entry name" value="G_PROTEIN_RECEP_F1_2"/>
    <property type="match status" value="1"/>
</dbReference>
<dbReference type="PANTHER" id="PTHR24243:SF233">
    <property type="entry name" value="THYROTROPIN-RELEASING HORMONE RECEPTOR"/>
    <property type="match status" value="1"/>
</dbReference>
<keyword evidence="3 9" id="KW-0812">Transmembrane</keyword>
<feature type="transmembrane region" description="Helical" evidence="10">
    <location>
        <begin position="230"/>
        <end position="251"/>
    </location>
</feature>
<evidence type="ECO:0000256" key="10">
    <source>
        <dbReference type="SAM" id="Phobius"/>
    </source>
</evidence>
<dbReference type="PANTHER" id="PTHR24243">
    <property type="entry name" value="G-PROTEIN COUPLED RECEPTOR"/>
    <property type="match status" value="1"/>
</dbReference>
<feature type="transmembrane region" description="Helical" evidence="10">
    <location>
        <begin position="44"/>
        <end position="65"/>
    </location>
</feature>
<evidence type="ECO:0000256" key="3">
    <source>
        <dbReference type="ARBA" id="ARBA00022692"/>
    </source>
</evidence>
<comment type="subcellular location">
    <subcellularLocation>
        <location evidence="1">Membrane</location>
        <topology evidence="1">Multi-pass membrane protein</topology>
    </subcellularLocation>
</comment>
<keyword evidence="4 10" id="KW-1133">Transmembrane helix</keyword>
<comment type="similarity">
    <text evidence="2 9">Belongs to the G-protein coupled receptor 1 family.</text>
</comment>
<evidence type="ECO:0000256" key="8">
    <source>
        <dbReference type="ARBA" id="ARBA00023224"/>
    </source>
</evidence>
<organism evidence="12 13">
    <name type="scientific">Henosepilachna vigintioctopunctata</name>
    <dbReference type="NCBI Taxonomy" id="420089"/>
    <lineage>
        <taxon>Eukaryota</taxon>
        <taxon>Metazoa</taxon>
        <taxon>Ecdysozoa</taxon>
        <taxon>Arthropoda</taxon>
        <taxon>Hexapoda</taxon>
        <taxon>Insecta</taxon>
        <taxon>Pterygota</taxon>
        <taxon>Neoptera</taxon>
        <taxon>Endopterygota</taxon>
        <taxon>Coleoptera</taxon>
        <taxon>Polyphaga</taxon>
        <taxon>Cucujiformia</taxon>
        <taxon>Coccinelloidea</taxon>
        <taxon>Coccinellidae</taxon>
        <taxon>Epilachninae</taxon>
        <taxon>Epilachnini</taxon>
        <taxon>Henosepilachna</taxon>
    </lineage>
</organism>
<evidence type="ECO:0000256" key="5">
    <source>
        <dbReference type="ARBA" id="ARBA00023040"/>
    </source>
</evidence>
<evidence type="ECO:0000256" key="9">
    <source>
        <dbReference type="RuleBase" id="RU000688"/>
    </source>
</evidence>
<keyword evidence="7 9" id="KW-0675">Receptor</keyword>
<proteinExistence type="inferred from homology"/>
<keyword evidence="8 9" id="KW-0807">Transducer</keyword>
<dbReference type="EMBL" id="JARQZJ010000123">
    <property type="protein sequence ID" value="KAK9889553.1"/>
    <property type="molecule type" value="Genomic_DNA"/>
</dbReference>
<evidence type="ECO:0000256" key="7">
    <source>
        <dbReference type="ARBA" id="ARBA00023170"/>
    </source>
</evidence>
<dbReference type="PRINTS" id="PR00237">
    <property type="entry name" value="GPCRRHODOPSN"/>
</dbReference>
<dbReference type="GO" id="GO:0005886">
    <property type="term" value="C:plasma membrane"/>
    <property type="evidence" value="ECO:0007669"/>
    <property type="project" value="TreeGrafter"/>
</dbReference>
<dbReference type="PROSITE" id="PS00237">
    <property type="entry name" value="G_PROTEIN_RECEP_F1_1"/>
    <property type="match status" value="2"/>
</dbReference>
<dbReference type="Proteomes" id="UP001431783">
    <property type="component" value="Unassembled WGS sequence"/>
</dbReference>
<dbReference type="SUPFAM" id="SSF81321">
    <property type="entry name" value="Family A G protein-coupled receptor-like"/>
    <property type="match status" value="1"/>
</dbReference>
<dbReference type="GO" id="GO:0004930">
    <property type="term" value="F:G protein-coupled receptor activity"/>
    <property type="evidence" value="ECO:0007669"/>
    <property type="project" value="UniProtKB-KW"/>
</dbReference>
<feature type="transmembrane region" description="Helical" evidence="10">
    <location>
        <begin position="135"/>
        <end position="158"/>
    </location>
</feature>
<dbReference type="AlphaFoldDB" id="A0AAW1V388"/>
<feature type="domain" description="G-protein coupled receptors family 1 profile" evidence="11">
    <location>
        <begin position="1"/>
        <end position="249"/>
    </location>
</feature>
<evidence type="ECO:0000313" key="12">
    <source>
        <dbReference type="EMBL" id="KAK9889553.1"/>
    </source>
</evidence>
<name>A0AAW1V388_9CUCU</name>
<keyword evidence="13" id="KW-1185">Reference proteome</keyword>
<dbReference type="InterPro" id="IPR017452">
    <property type="entry name" value="GPCR_Rhodpsn_7TM"/>
</dbReference>
<gene>
    <name evidence="12" type="ORF">WA026_006907</name>
</gene>
<feature type="transmembrane region" description="Helical" evidence="10">
    <location>
        <begin position="186"/>
        <end position="210"/>
    </location>
</feature>
<evidence type="ECO:0000259" key="11">
    <source>
        <dbReference type="PROSITE" id="PS50262"/>
    </source>
</evidence>
<comment type="caution">
    <text evidence="12">The sequence shown here is derived from an EMBL/GenBank/DDBJ whole genome shotgun (WGS) entry which is preliminary data.</text>
</comment>
<keyword evidence="5 9" id="KW-0297">G-protein coupled receptor</keyword>
<evidence type="ECO:0000256" key="2">
    <source>
        <dbReference type="ARBA" id="ARBA00010663"/>
    </source>
</evidence>
<accession>A0AAW1V388</accession>
<dbReference type="Pfam" id="PF00001">
    <property type="entry name" value="7tm_1"/>
    <property type="match status" value="1"/>
</dbReference>